<evidence type="ECO:0000313" key="1">
    <source>
        <dbReference type="EMBL" id="KAL3103689.1"/>
    </source>
</evidence>
<name>A0ABD2KMP2_9BILA</name>
<comment type="caution">
    <text evidence="1">The sequence shown here is derived from an EMBL/GenBank/DDBJ whole genome shotgun (WGS) entry which is preliminary data.</text>
</comment>
<accession>A0ABD2KMP2</accession>
<evidence type="ECO:0000313" key="2">
    <source>
        <dbReference type="Proteomes" id="UP001620626"/>
    </source>
</evidence>
<organism evidence="1 2">
    <name type="scientific">Heterodera trifolii</name>
    <dbReference type="NCBI Taxonomy" id="157864"/>
    <lineage>
        <taxon>Eukaryota</taxon>
        <taxon>Metazoa</taxon>
        <taxon>Ecdysozoa</taxon>
        <taxon>Nematoda</taxon>
        <taxon>Chromadorea</taxon>
        <taxon>Rhabditida</taxon>
        <taxon>Tylenchina</taxon>
        <taxon>Tylenchomorpha</taxon>
        <taxon>Tylenchoidea</taxon>
        <taxon>Heteroderidae</taxon>
        <taxon>Heteroderinae</taxon>
        <taxon>Heterodera</taxon>
    </lineage>
</organism>
<dbReference type="EMBL" id="JBICBT010000728">
    <property type="protein sequence ID" value="KAL3103689.1"/>
    <property type="molecule type" value="Genomic_DNA"/>
</dbReference>
<dbReference type="AlphaFoldDB" id="A0ABD2KMP2"/>
<gene>
    <name evidence="1" type="ORF">niasHT_013963</name>
</gene>
<keyword evidence="2" id="KW-1185">Reference proteome</keyword>
<proteinExistence type="predicted"/>
<sequence>MISLQSRLLRKLRFMMPVTRRWSRTPAFQLMMLLHLCAVYLSKNNLLKVVKDAGILGSKQFKELTYCNSEPVNIGGPALLKAELDNIFGKTDNVTSSEYVEALVTKNYATMVNLIGIIQNQADQLKHLETAFIIPSEGAAADITSPKELGSKGKMLASEGRELKNVEPPLSSASLGRQNSKAFNNESAWDEVENRVVHAYKVTRAHVGIADGDQNTTSPRVACALLASPMAATAATQPANMLLWTRTPEHTRHSSTLNRCDATSQHVAMDTNTGAFEAAEHVEPVNPSDGGNANSQHVAMDTNTGASEAAEHVSRSIHPMAATQPANMLLWTRTPERPRQPSTLSRSIYPMAATQTLLVYLSGHECAWDPFVTLQNTTSPRVPCALIASFHPMAATAADTSQILCQPMATTALS</sequence>
<reference evidence="1 2" key="1">
    <citation type="submission" date="2024-10" db="EMBL/GenBank/DDBJ databases">
        <authorList>
            <person name="Kim D."/>
        </authorList>
    </citation>
    <scope>NUCLEOTIDE SEQUENCE [LARGE SCALE GENOMIC DNA]</scope>
    <source>
        <strain evidence="1">BH-2024</strain>
    </source>
</reference>
<protein>
    <submittedName>
        <fullName evidence="1">Uncharacterized protein</fullName>
    </submittedName>
</protein>
<dbReference type="Proteomes" id="UP001620626">
    <property type="component" value="Unassembled WGS sequence"/>
</dbReference>